<dbReference type="SUPFAM" id="SSF53590">
    <property type="entry name" value="Nucleoside hydrolase"/>
    <property type="match status" value="1"/>
</dbReference>
<keyword evidence="1 4" id="KW-0378">Hydrolase</keyword>
<evidence type="ECO:0000256" key="2">
    <source>
        <dbReference type="ARBA" id="ARBA00023295"/>
    </source>
</evidence>
<evidence type="ECO:0000313" key="5">
    <source>
        <dbReference type="Proteomes" id="UP001385809"/>
    </source>
</evidence>
<dbReference type="Proteomes" id="UP001385809">
    <property type="component" value="Unassembled WGS sequence"/>
</dbReference>
<evidence type="ECO:0000256" key="1">
    <source>
        <dbReference type="ARBA" id="ARBA00022801"/>
    </source>
</evidence>
<keyword evidence="5" id="KW-1185">Reference proteome</keyword>
<dbReference type="Pfam" id="PF01156">
    <property type="entry name" value="IU_nuc_hydro"/>
    <property type="match status" value="1"/>
</dbReference>
<dbReference type="Gene3D" id="3.90.245.10">
    <property type="entry name" value="Ribonucleoside hydrolase-like"/>
    <property type="match status" value="1"/>
</dbReference>
<proteinExistence type="predicted"/>
<dbReference type="InterPro" id="IPR001910">
    <property type="entry name" value="Inosine/uridine_hydrolase_dom"/>
</dbReference>
<evidence type="ECO:0000259" key="3">
    <source>
        <dbReference type="Pfam" id="PF01156"/>
    </source>
</evidence>
<accession>A0ABU8MQ24</accession>
<protein>
    <submittedName>
        <fullName evidence="4">Nucleoside hydrolase</fullName>
    </submittedName>
</protein>
<dbReference type="InterPro" id="IPR023186">
    <property type="entry name" value="IUNH"/>
</dbReference>
<name>A0ABU8MQ24_9PSEU</name>
<sequence>MTPLIVDTDPGVDDAFALAVACRAPEVDLLAVTTVHGNVGVEQTTENARRLLGTFERPDVPVGRGADRPLVHLLDRRADDVHGDDGLGGKSLDFGPPVEESPRRAVELMISALEAATEPVTIAAIGPYTNLATLLSARPDLESRIGRFVLMGGSIAYGGNVTAAAEFNVWGDPEAARRVLAGSRVPTTLVPLDLTMRVTLSDAWLDDLAQASPLGAALSSTRDAYLAVYAARFGTPAIPVHDAVAVLEAIVPGTLRTMPMPVDVDTSSGPGRGATIGDMRGSEAVELGRPVDVALDADATFIRAELRRRLIA</sequence>
<comment type="caution">
    <text evidence="4">The sequence shown here is derived from an EMBL/GenBank/DDBJ whole genome shotgun (WGS) entry which is preliminary data.</text>
</comment>
<keyword evidence="2" id="KW-0326">Glycosidase</keyword>
<dbReference type="RefSeq" id="WP_337695260.1">
    <property type="nucleotide sequence ID" value="NZ_JBBEGN010000005.1"/>
</dbReference>
<dbReference type="PANTHER" id="PTHR12304">
    <property type="entry name" value="INOSINE-URIDINE PREFERRING NUCLEOSIDE HYDROLASE"/>
    <property type="match status" value="1"/>
</dbReference>
<feature type="domain" description="Inosine/uridine-preferring nucleoside hydrolase" evidence="3">
    <location>
        <begin position="4"/>
        <end position="299"/>
    </location>
</feature>
<dbReference type="EMBL" id="JBBEGN010000005">
    <property type="protein sequence ID" value="MEJ2868687.1"/>
    <property type="molecule type" value="Genomic_DNA"/>
</dbReference>
<dbReference type="GO" id="GO:0016787">
    <property type="term" value="F:hydrolase activity"/>
    <property type="evidence" value="ECO:0007669"/>
    <property type="project" value="UniProtKB-KW"/>
</dbReference>
<organism evidence="4 5">
    <name type="scientific">Actinomycetospora aurantiaca</name>
    <dbReference type="NCBI Taxonomy" id="3129233"/>
    <lineage>
        <taxon>Bacteria</taxon>
        <taxon>Bacillati</taxon>
        <taxon>Actinomycetota</taxon>
        <taxon>Actinomycetes</taxon>
        <taxon>Pseudonocardiales</taxon>
        <taxon>Pseudonocardiaceae</taxon>
        <taxon>Actinomycetospora</taxon>
    </lineage>
</organism>
<reference evidence="4 5" key="1">
    <citation type="submission" date="2024-03" db="EMBL/GenBank/DDBJ databases">
        <title>Actinomycetospora sp. OC33-EN08, a novel actinomycete isolated from wild orchid (Aerides multiflora).</title>
        <authorList>
            <person name="Suriyachadkun C."/>
        </authorList>
    </citation>
    <scope>NUCLEOTIDE SEQUENCE [LARGE SCALE GENOMIC DNA]</scope>
    <source>
        <strain evidence="4 5">OC33-EN08</strain>
    </source>
</reference>
<evidence type="ECO:0000313" key="4">
    <source>
        <dbReference type="EMBL" id="MEJ2868687.1"/>
    </source>
</evidence>
<gene>
    <name evidence="4" type="ORF">WCD74_13020</name>
</gene>
<dbReference type="InterPro" id="IPR036452">
    <property type="entry name" value="Ribo_hydro-like"/>
</dbReference>
<dbReference type="PANTHER" id="PTHR12304:SF4">
    <property type="entry name" value="URIDINE NUCLEOSIDASE"/>
    <property type="match status" value="1"/>
</dbReference>